<dbReference type="STRING" id="74873.A0A084VZI6"/>
<evidence type="ECO:0008006" key="18">
    <source>
        <dbReference type="Google" id="ProtNLM"/>
    </source>
</evidence>
<evidence type="ECO:0000313" key="16">
    <source>
        <dbReference type="EnsemblMetazoa" id="ASIC011175-PA"/>
    </source>
</evidence>
<dbReference type="PROSITE" id="PS00028">
    <property type="entry name" value="ZINC_FINGER_C2H2_1"/>
    <property type="match status" value="9"/>
</dbReference>
<dbReference type="InterPro" id="IPR006612">
    <property type="entry name" value="THAP_Znf"/>
</dbReference>
<keyword evidence="5" id="KW-0862">Zinc</keyword>
<feature type="domain" description="C2H2-type" evidence="13">
    <location>
        <begin position="461"/>
        <end position="488"/>
    </location>
</feature>
<feature type="region of interest" description="Disordered" evidence="12">
    <location>
        <begin position="269"/>
        <end position="326"/>
    </location>
</feature>
<evidence type="ECO:0000256" key="4">
    <source>
        <dbReference type="ARBA" id="ARBA00022771"/>
    </source>
</evidence>
<dbReference type="EMBL" id="KE525251">
    <property type="protein sequence ID" value="KFB43380.1"/>
    <property type="molecule type" value="Genomic_DNA"/>
</dbReference>
<evidence type="ECO:0000313" key="15">
    <source>
        <dbReference type="EMBL" id="KFB43380.1"/>
    </source>
</evidence>
<keyword evidence="6" id="KW-0805">Transcription regulation</keyword>
<keyword evidence="17" id="KW-1185">Reference proteome</keyword>
<dbReference type="InterPro" id="IPR036236">
    <property type="entry name" value="Znf_C2H2_sf"/>
</dbReference>
<feature type="domain" description="C2H2-type" evidence="13">
    <location>
        <begin position="671"/>
        <end position="693"/>
    </location>
</feature>
<feature type="domain" description="C2H2-type" evidence="13">
    <location>
        <begin position="615"/>
        <end position="642"/>
    </location>
</feature>
<evidence type="ECO:0000256" key="9">
    <source>
        <dbReference type="ARBA" id="ARBA00023242"/>
    </source>
</evidence>
<dbReference type="Gene3D" id="3.30.160.60">
    <property type="entry name" value="Classic Zinc Finger"/>
    <property type="match status" value="8"/>
</dbReference>
<keyword evidence="4 10" id="KW-0863">Zinc-finger</keyword>
<keyword evidence="7 11" id="KW-0238">DNA-binding</keyword>
<feature type="compositionally biased region" description="Basic residues" evidence="12">
    <location>
        <begin position="96"/>
        <end position="105"/>
    </location>
</feature>
<evidence type="ECO:0000256" key="6">
    <source>
        <dbReference type="ARBA" id="ARBA00023015"/>
    </source>
</evidence>
<proteinExistence type="predicted"/>
<feature type="compositionally biased region" description="Basic and acidic residues" evidence="12">
    <location>
        <begin position="106"/>
        <end position="115"/>
    </location>
</feature>
<dbReference type="Pfam" id="PF05485">
    <property type="entry name" value="THAP"/>
    <property type="match status" value="1"/>
</dbReference>
<dbReference type="SMART" id="SM00355">
    <property type="entry name" value="ZnF_C2H2"/>
    <property type="match status" value="12"/>
</dbReference>
<evidence type="ECO:0000256" key="1">
    <source>
        <dbReference type="ARBA" id="ARBA00004123"/>
    </source>
</evidence>
<reference evidence="15 17" key="1">
    <citation type="journal article" date="2014" name="BMC Genomics">
        <title>Genome sequence of Anopheles sinensis provides insight into genetics basis of mosquito competence for malaria parasites.</title>
        <authorList>
            <person name="Zhou D."/>
            <person name="Zhang D."/>
            <person name="Ding G."/>
            <person name="Shi L."/>
            <person name="Hou Q."/>
            <person name="Ye Y."/>
            <person name="Xu Y."/>
            <person name="Zhou H."/>
            <person name="Xiong C."/>
            <person name="Li S."/>
            <person name="Yu J."/>
            <person name="Hong S."/>
            <person name="Yu X."/>
            <person name="Zou P."/>
            <person name="Chen C."/>
            <person name="Chang X."/>
            <person name="Wang W."/>
            <person name="Lv Y."/>
            <person name="Sun Y."/>
            <person name="Ma L."/>
            <person name="Shen B."/>
            <person name="Zhu C."/>
        </authorList>
    </citation>
    <scope>NUCLEOTIDE SEQUENCE [LARGE SCALE GENOMIC DNA]</scope>
</reference>
<evidence type="ECO:0000256" key="8">
    <source>
        <dbReference type="ARBA" id="ARBA00023163"/>
    </source>
</evidence>
<dbReference type="FunFam" id="3.30.160.60:FF:000446">
    <property type="entry name" value="Zinc finger protein"/>
    <property type="match status" value="1"/>
</dbReference>
<dbReference type="SMART" id="SM00692">
    <property type="entry name" value="DM3"/>
    <property type="match status" value="1"/>
</dbReference>
<dbReference type="OMA" id="RYDKPAK"/>
<dbReference type="FunFam" id="3.30.160.60:FF:000690">
    <property type="entry name" value="Zinc finger protein 354C"/>
    <property type="match status" value="1"/>
</dbReference>
<dbReference type="PANTHER" id="PTHR24399">
    <property type="entry name" value="ZINC FINGER AND BTB DOMAIN-CONTAINING"/>
    <property type="match status" value="1"/>
</dbReference>
<dbReference type="GO" id="GO:0008270">
    <property type="term" value="F:zinc ion binding"/>
    <property type="evidence" value="ECO:0007669"/>
    <property type="project" value="UniProtKB-KW"/>
</dbReference>
<protein>
    <recommendedName>
        <fullName evidence="18">Zinc finger protein</fullName>
    </recommendedName>
</protein>
<feature type="domain" description="THAP-type" evidence="14">
    <location>
        <begin position="1"/>
        <end position="85"/>
    </location>
</feature>
<feature type="compositionally biased region" description="Basic and acidic residues" evidence="12">
    <location>
        <begin position="272"/>
        <end position="291"/>
    </location>
</feature>
<organism evidence="15">
    <name type="scientific">Anopheles sinensis</name>
    <name type="common">Mosquito</name>
    <dbReference type="NCBI Taxonomy" id="74873"/>
    <lineage>
        <taxon>Eukaryota</taxon>
        <taxon>Metazoa</taxon>
        <taxon>Ecdysozoa</taxon>
        <taxon>Arthropoda</taxon>
        <taxon>Hexapoda</taxon>
        <taxon>Insecta</taxon>
        <taxon>Pterygota</taxon>
        <taxon>Neoptera</taxon>
        <taxon>Endopterygota</taxon>
        <taxon>Diptera</taxon>
        <taxon>Nematocera</taxon>
        <taxon>Culicoidea</taxon>
        <taxon>Culicidae</taxon>
        <taxon>Anophelinae</taxon>
        <taxon>Anopheles</taxon>
    </lineage>
</organism>
<keyword evidence="2" id="KW-0479">Metal-binding</keyword>
<feature type="domain" description="C2H2-type" evidence="13">
    <location>
        <begin position="561"/>
        <end position="588"/>
    </location>
</feature>
<name>A0A084VZI6_ANOSI</name>
<feature type="domain" description="C2H2-type" evidence="13">
    <location>
        <begin position="587"/>
        <end position="614"/>
    </location>
</feature>
<evidence type="ECO:0000313" key="17">
    <source>
        <dbReference type="Proteomes" id="UP000030765"/>
    </source>
</evidence>
<feature type="region of interest" description="Disordered" evidence="12">
    <location>
        <begin position="94"/>
        <end position="117"/>
    </location>
</feature>
<dbReference type="GO" id="GO:0001227">
    <property type="term" value="F:DNA-binding transcription repressor activity, RNA polymerase II-specific"/>
    <property type="evidence" value="ECO:0007669"/>
    <property type="project" value="TreeGrafter"/>
</dbReference>
<dbReference type="SUPFAM" id="SSF57716">
    <property type="entry name" value="Glucocorticoid receptor-like (DNA-binding domain)"/>
    <property type="match status" value="1"/>
</dbReference>
<dbReference type="FunFam" id="3.30.160.60:FF:000100">
    <property type="entry name" value="Zinc finger 45-like"/>
    <property type="match status" value="2"/>
</dbReference>
<keyword evidence="3" id="KW-0677">Repeat</keyword>
<evidence type="ECO:0000259" key="14">
    <source>
        <dbReference type="PROSITE" id="PS50950"/>
    </source>
</evidence>
<evidence type="ECO:0000256" key="12">
    <source>
        <dbReference type="SAM" id="MobiDB-lite"/>
    </source>
</evidence>
<dbReference type="AlphaFoldDB" id="A0A084VZI6"/>
<dbReference type="GO" id="GO:0003682">
    <property type="term" value="F:chromatin binding"/>
    <property type="evidence" value="ECO:0007669"/>
    <property type="project" value="UniProtKB-ARBA"/>
</dbReference>
<evidence type="ECO:0000256" key="10">
    <source>
        <dbReference type="PROSITE-ProRule" id="PRU00042"/>
    </source>
</evidence>
<evidence type="ECO:0000256" key="5">
    <source>
        <dbReference type="ARBA" id="ARBA00022833"/>
    </source>
</evidence>
<dbReference type="SMART" id="SM00980">
    <property type="entry name" value="THAP"/>
    <property type="match status" value="1"/>
</dbReference>
<dbReference type="VEuPathDB" id="VectorBase:ASIS007807"/>
<dbReference type="Pfam" id="PF00096">
    <property type="entry name" value="zf-C2H2"/>
    <property type="match status" value="5"/>
</dbReference>
<dbReference type="PANTHER" id="PTHR24399:SF23">
    <property type="entry name" value="C2H2-TYPE DOMAIN-CONTAINING PROTEIN"/>
    <property type="match status" value="1"/>
</dbReference>
<dbReference type="GO" id="GO:0000978">
    <property type="term" value="F:RNA polymerase II cis-regulatory region sequence-specific DNA binding"/>
    <property type="evidence" value="ECO:0007669"/>
    <property type="project" value="TreeGrafter"/>
</dbReference>
<dbReference type="PROSITE" id="PS50950">
    <property type="entry name" value="ZF_THAP"/>
    <property type="match status" value="1"/>
</dbReference>
<comment type="subcellular location">
    <subcellularLocation>
        <location evidence="1">Nucleus</location>
    </subcellularLocation>
</comment>
<dbReference type="EMBL" id="ATLV01018849">
    <property type="status" value="NOT_ANNOTATED_CDS"/>
    <property type="molecule type" value="Genomic_DNA"/>
</dbReference>
<feature type="domain" description="C2H2-type" evidence="13">
    <location>
        <begin position="433"/>
        <end position="460"/>
    </location>
</feature>
<feature type="domain" description="C2H2-type" evidence="13">
    <location>
        <begin position="489"/>
        <end position="517"/>
    </location>
</feature>
<dbReference type="GO" id="GO:0040029">
    <property type="term" value="P:epigenetic regulation of gene expression"/>
    <property type="evidence" value="ECO:0007669"/>
    <property type="project" value="UniProtKB-ARBA"/>
</dbReference>
<dbReference type="InterPro" id="IPR013087">
    <property type="entry name" value="Znf_C2H2_type"/>
</dbReference>
<dbReference type="VEuPathDB" id="VectorBase:ASIC011175"/>
<feature type="domain" description="C2H2-type" evidence="13">
    <location>
        <begin position="518"/>
        <end position="540"/>
    </location>
</feature>
<dbReference type="GO" id="GO:0000785">
    <property type="term" value="C:chromatin"/>
    <property type="evidence" value="ECO:0007669"/>
    <property type="project" value="UniProtKB-ARBA"/>
</dbReference>
<evidence type="ECO:0000259" key="13">
    <source>
        <dbReference type="PROSITE" id="PS50157"/>
    </source>
</evidence>
<keyword evidence="9" id="KW-0539">Nucleus</keyword>
<feature type="domain" description="C2H2-type" evidence="13">
    <location>
        <begin position="643"/>
        <end position="670"/>
    </location>
</feature>
<dbReference type="SUPFAM" id="SSF57667">
    <property type="entry name" value="beta-beta-alpha zinc fingers"/>
    <property type="match status" value="6"/>
</dbReference>
<evidence type="ECO:0000256" key="7">
    <source>
        <dbReference type="ARBA" id="ARBA00023125"/>
    </source>
</evidence>
<reference evidence="16" key="2">
    <citation type="submission" date="2020-05" db="UniProtKB">
        <authorList>
            <consortium name="EnsemblMetazoa"/>
        </authorList>
    </citation>
    <scope>IDENTIFICATION</scope>
</reference>
<dbReference type="PROSITE" id="PS50157">
    <property type="entry name" value="ZINC_FINGER_C2H2_2"/>
    <property type="match status" value="9"/>
</dbReference>
<sequence length="802" mass="92045">MGRKCCVPNCLSNYDAALKTGAAATSTFQFPNDPALYNRWLQAIRRPNWVPSKRSSVCMHHFKPDDIMRYDKPAKLQPGAVPCLFGESILQGRSAVRPKRGRRRKDQQFTEKGTKTENVGSDLSPIYAADHVIGDCILNFENFKRYVREKLQHSEWMILERAHVVHLFYLDDSDDQRPIRIDNSIKVFSDLNIKFYSREEEQSDKQLRWILGMDNKLMRWSQLITIVDKYGDASRYASQIDTNDQQHSDLACGPSSNLIEKHLDNMAEEESIENKDAADDTKNQSTAHDESEQADTNFVDIGGNDSVESENSLDGDLKSNQNGSREPLISEFKPILSQVRELQRAKFKCFVCNTDQGTREEYERHMPTHLTMLPYHCTICTKDKVTIKTLASLNKHCLMHCKPLKCRFCDVRFTTYASRVLHEDTKHKSQATTRCDVCQKDFSSLRSYQYHRKIHDDPEALKCKICDRILSSTYELKLHMRTHTGEKPNKCTFCTVSFNRRSNLVQHVRRFHSMERPYECAVCGDRFRTNFTLKRHSKSHDAITDSDAVKPKRVSRSSKVLQCADCDRQFLSPVSYHSHRRQHDKRYQCSFCGIRIAQLRDFEDHENIHTGARPYECKTCGKKFRSSSTYYSHLLVHGGEKKHFCEICNKCFLRPYHLQVHMRTHTGEKQFRCDTCGRTYSVKAAYKRHQLTHRPTVADMLRAKGVTKGIISAVPHKTTFPPSGVEANGTVETSIGAQMGLVFSSEQLLPGEENGIDALPSIMTSVLNNECPVVFECLSEGSYMTELPQMITSEDTTITLID</sequence>
<dbReference type="GO" id="GO:0005654">
    <property type="term" value="C:nucleoplasm"/>
    <property type="evidence" value="ECO:0007669"/>
    <property type="project" value="TreeGrafter"/>
</dbReference>
<evidence type="ECO:0000256" key="11">
    <source>
        <dbReference type="PROSITE-ProRule" id="PRU00309"/>
    </source>
</evidence>
<accession>A0A084VZI6</accession>
<evidence type="ECO:0000256" key="3">
    <source>
        <dbReference type="ARBA" id="ARBA00022737"/>
    </source>
</evidence>
<dbReference type="EnsemblMetazoa" id="ASIC011175-RA">
    <property type="protein sequence ID" value="ASIC011175-PA"/>
    <property type="gene ID" value="ASIC011175"/>
</dbReference>
<keyword evidence="8" id="KW-0804">Transcription</keyword>
<evidence type="ECO:0000256" key="2">
    <source>
        <dbReference type="ARBA" id="ARBA00022723"/>
    </source>
</evidence>
<dbReference type="Proteomes" id="UP000030765">
    <property type="component" value="Unassembled WGS sequence"/>
</dbReference>
<gene>
    <name evidence="15" type="ORF">ZHAS_00011175</name>
</gene>
<dbReference type="OrthoDB" id="6077919at2759"/>